<dbReference type="Proteomes" id="UP000568839">
    <property type="component" value="Unassembled WGS sequence"/>
</dbReference>
<dbReference type="PANTHER" id="PTHR28082">
    <property type="entry name" value="ZINC FINGER PROTEIN"/>
    <property type="match status" value="1"/>
</dbReference>
<dbReference type="InterPro" id="IPR037274">
    <property type="entry name" value="Znf_CHY_sf"/>
</dbReference>
<dbReference type="PROSITE" id="PS51266">
    <property type="entry name" value="ZF_CHY"/>
    <property type="match status" value="1"/>
</dbReference>
<dbReference type="GO" id="GO:0045041">
    <property type="term" value="P:protein import into mitochondrial intermembrane space"/>
    <property type="evidence" value="ECO:0007669"/>
    <property type="project" value="TreeGrafter"/>
</dbReference>
<dbReference type="SUPFAM" id="SSF161219">
    <property type="entry name" value="CHY zinc finger-like"/>
    <property type="match status" value="1"/>
</dbReference>
<dbReference type="AlphaFoldDB" id="A0A841PZZ7"/>
<gene>
    <name evidence="5" type="ORF">HNR44_002743</name>
</gene>
<sequence>MKDIIAIKFHCCHKYYPCYQCHQECEEHSITVWKKEQFEERAILCGVCGYVHTIQEYIETSHCLHCQSAFNEGCKYHHHLYFETLPR</sequence>
<reference evidence="5 6" key="1">
    <citation type="submission" date="2020-08" db="EMBL/GenBank/DDBJ databases">
        <title>Genomic Encyclopedia of Type Strains, Phase IV (KMG-IV): sequencing the most valuable type-strain genomes for metagenomic binning, comparative biology and taxonomic classification.</title>
        <authorList>
            <person name="Goeker M."/>
        </authorList>
    </citation>
    <scope>NUCLEOTIDE SEQUENCE [LARGE SCALE GENOMIC DNA]</scope>
    <source>
        <strain evidence="5 6">DSM 21769</strain>
    </source>
</reference>
<protein>
    <submittedName>
        <fullName evidence="5">Putative CHY-type Zn-finger protein</fullName>
    </submittedName>
</protein>
<keyword evidence="2" id="KW-0863">Zinc-finger</keyword>
<dbReference type="PIRSF" id="PIRSF017292">
    <property type="entry name" value="UCP017292_Znf_CHY"/>
    <property type="match status" value="1"/>
</dbReference>
<dbReference type="InterPro" id="IPR008913">
    <property type="entry name" value="Znf_CHY"/>
</dbReference>
<evidence type="ECO:0000259" key="4">
    <source>
        <dbReference type="PROSITE" id="PS51266"/>
    </source>
</evidence>
<keyword evidence="1" id="KW-0479">Metal-binding</keyword>
<keyword evidence="6" id="KW-1185">Reference proteome</keyword>
<keyword evidence="3" id="KW-0862">Zinc</keyword>
<evidence type="ECO:0000313" key="5">
    <source>
        <dbReference type="EMBL" id="MBB6450753.1"/>
    </source>
</evidence>
<dbReference type="PANTHER" id="PTHR28082:SF1">
    <property type="entry name" value="HELPER OF TIM PROTEIN 13"/>
    <property type="match status" value="1"/>
</dbReference>
<name>A0A841PZZ7_9BACL</name>
<evidence type="ECO:0000256" key="2">
    <source>
        <dbReference type="ARBA" id="ARBA00022771"/>
    </source>
</evidence>
<dbReference type="EMBL" id="JACHHJ010000004">
    <property type="protein sequence ID" value="MBB6450753.1"/>
    <property type="molecule type" value="Genomic_DNA"/>
</dbReference>
<evidence type="ECO:0000256" key="3">
    <source>
        <dbReference type="ARBA" id="ARBA00022833"/>
    </source>
</evidence>
<comment type="caution">
    <text evidence="5">The sequence shown here is derived from an EMBL/GenBank/DDBJ whole genome shotgun (WGS) entry which is preliminary data.</text>
</comment>
<dbReference type="InterPro" id="IPR052604">
    <property type="entry name" value="Mito_Tim_assembly_helper"/>
</dbReference>
<organism evidence="5 6">
    <name type="scientific">Geomicrobium halophilum</name>
    <dbReference type="NCBI Taxonomy" id="549000"/>
    <lineage>
        <taxon>Bacteria</taxon>
        <taxon>Bacillati</taxon>
        <taxon>Bacillota</taxon>
        <taxon>Bacilli</taxon>
        <taxon>Bacillales</taxon>
        <taxon>Geomicrobium</taxon>
    </lineage>
</organism>
<feature type="domain" description="CHY-type" evidence="4">
    <location>
        <begin position="1"/>
        <end position="68"/>
    </location>
</feature>
<dbReference type="GO" id="GO:0008270">
    <property type="term" value="F:zinc ion binding"/>
    <property type="evidence" value="ECO:0007669"/>
    <property type="project" value="UniProtKB-KW"/>
</dbReference>
<dbReference type="InterPro" id="IPR016694">
    <property type="entry name" value="UCP017292"/>
</dbReference>
<dbReference type="RefSeq" id="WP_246407480.1">
    <property type="nucleotide sequence ID" value="NZ_JACHHJ010000004.1"/>
</dbReference>
<evidence type="ECO:0000256" key="1">
    <source>
        <dbReference type="ARBA" id="ARBA00022723"/>
    </source>
</evidence>
<accession>A0A841PZZ7</accession>
<evidence type="ECO:0000313" key="6">
    <source>
        <dbReference type="Proteomes" id="UP000568839"/>
    </source>
</evidence>
<proteinExistence type="predicted"/>